<protein>
    <submittedName>
        <fullName evidence="1">Uncharacterized protein</fullName>
    </submittedName>
</protein>
<dbReference type="SUPFAM" id="SSF54427">
    <property type="entry name" value="NTF2-like"/>
    <property type="match status" value="1"/>
</dbReference>
<dbReference type="InterPro" id="IPR032710">
    <property type="entry name" value="NTF2-like_dom_sf"/>
</dbReference>
<dbReference type="AlphaFoldDB" id="A0A0R2HMK0"/>
<proteinExistence type="predicted"/>
<reference evidence="1 2" key="1">
    <citation type="journal article" date="2015" name="Genome Announc.">
        <title>Expanding the biotechnology potential of lactobacilli through comparative genomics of 213 strains and associated genera.</title>
        <authorList>
            <person name="Sun Z."/>
            <person name="Harris H.M."/>
            <person name="McCann A."/>
            <person name="Guo C."/>
            <person name="Argimon S."/>
            <person name="Zhang W."/>
            <person name="Yang X."/>
            <person name="Jeffery I.B."/>
            <person name="Cooney J.C."/>
            <person name="Kagawa T.F."/>
            <person name="Liu W."/>
            <person name="Song Y."/>
            <person name="Salvetti E."/>
            <person name="Wrobel A."/>
            <person name="Rasinkangas P."/>
            <person name="Parkhill J."/>
            <person name="Rea M.C."/>
            <person name="O'Sullivan O."/>
            <person name="Ritari J."/>
            <person name="Douillard F.P."/>
            <person name="Paul Ross R."/>
            <person name="Yang R."/>
            <person name="Briner A.E."/>
            <person name="Felis G.E."/>
            <person name="de Vos W.M."/>
            <person name="Barrangou R."/>
            <person name="Klaenhammer T.R."/>
            <person name="Caufield P.W."/>
            <person name="Cui Y."/>
            <person name="Zhang H."/>
            <person name="O'Toole P.W."/>
        </authorList>
    </citation>
    <scope>NUCLEOTIDE SEQUENCE [LARGE SCALE GENOMIC DNA]</scope>
    <source>
        <strain evidence="1 2">DSM 20405</strain>
    </source>
</reference>
<gene>
    <name evidence="1" type="ORF">IV49_GL001831</name>
</gene>
<comment type="caution">
    <text evidence="1">The sequence shown here is derived from an EMBL/GenBank/DDBJ whole genome shotgun (WGS) entry which is preliminary data.</text>
</comment>
<dbReference type="PATRIC" id="fig|1410657.5.peg.1886"/>
<evidence type="ECO:0000313" key="1">
    <source>
        <dbReference type="EMBL" id="KRN50746.1"/>
    </source>
</evidence>
<dbReference type="Proteomes" id="UP000051841">
    <property type="component" value="Unassembled WGS sequence"/>
</dbReference>
<dbReference type="EMBL" id="JQBL01000006">
    <property type="protein sequence ID" value="KRN50746.1"/>
    <property type="molecule type" value="Genomic_DNA"/>
</dbReference>
<dbReference type="RefSeq" id="WP_199849427.1">
    <property type="nucleotide sequence ID" value="NZ_JNKN01000006.1"/>
</dbReference>
<name>A0A0R2HMK0_9FIRM</name>
<accession>A0A0R2HMK0</accession>
<dbReference type="Gene3D" id="3.10.450.50">
    <property type="match status" value="1"/>
</dbReference>
<organism evidence="1 2">
    <name type="scientific">Kandleria vitulina DSM 20405</name>
    <dbReference type="NCBI Taxonomy" id="1410657"/>
    <lineage>
        <taxon>Bacteria</taxon>
        <taxon>Bacillati</taxon>
        <taxon>Bacillota</taxon>
        <taxon>Erysipelotrichia</taxon>
        <taxon>Erysipelotrichales</taxon>
        <taxon>Coprobacillaceae</taxon>
        <taxon>Kandleria</taxon>
    </lineage>
</organism>
<keyword evidence="2" id="KW-1185">Reference proteome</keyword>
<evidence type="ECO:0000313" key="2">
    <source>
        <dbReference type="Proteomes" id="UP000051841"/>
    </source>
</evidence>
<sequence>MTELEKLVAREELKTLVDNYATESDRNNQDYYVNVFTEDCHVRVCFNNELGMDLTNVHDLIKAYKGFGAAKESFHMNAIIGK</sequence>